<comment type="subunit">
    <text evidence="6">Component of the Mediator complex.</text>
</comment>
<dbReference type="InterPro" id="IPR009244">
    <property type="entry name" value="Mediatior_Med7"/>
</dbReference>
<evidence type="ECO:0000313" key="10">
    <source>
        <dbReference type="Proteomes" id="UP001372834"/>
    </source>
</evidence>
<reference evidence="7 10" key="1">
    <citation type="submission" date="2023-10" db="EMBL/GenBank/DDBJ databases">
        <title>Genomes of two closely related lineages of the louse Polyplax serrata with different host specificities.</title>
        <authorList>
            <person name="Martinu J."/>
            <person name="Tarabai H."/>
            <person name="Stefka J."/>
            <person name="Hypsa V."/>
        </authorList>
    </citation>
    <scope>NUCLEOTIDE SEQUENCE [LARGE SCALE GENOMIC DNA]</scope>
    <source>
        <strain evidence="8">98ZLc_SE</strain>
        <strain evidence="7">HR10_N</strain>
    </source>
</reference>
<dbReference type="AlphaFoldDB" id="A0AAN8NY21"/>
<dbReference type="EMBL" id="JAWJWE010000037">
    <property type="protein sequence ID" value="KAK6626014.1"/>
    <property type="molecule type" value="Genomic_DNA"/>
</dbReference>
<keyword evidence="4 6" id="KW-0804">Transcription</keyword>
<dbReference type="Gene3D" id="6.10.140.200">
    <property type="match status" value="1"/>
</dbReference>
<dbReference type="GO" id="GO:0003712">
    <property type="term" value="F:transcription coregulator activity"/>
    <property type="evidence" value="ECO:0007669"/>
    <property type="project" value="InterPro"/>
</dbReference>
<keyword evidence="6" id="KW-0010">Activator</keyword>
<dbReference type="SUPFAM" id="SSF140718">
    <property type="entry name" value="Mediator hinge subcomplex-like"/>
    <property type="match status" value="1"/>
</dbReference>
<dbReference type="Proteomes" id="UP001372834">
    <property type="component" value="Unassembled WGS sequence"/>
</dbReference>
<keyword evidence="5 6" id="KW-0539">Nucleus</keyword>
<accession>A0AAN8NY21</accession>
<dbReference type="EMBL" id="JAWJWF010000002">
    <property type="protein sequence ID" value="KAK6637471.1"/>
    <property type="molecule type" value="Genomic_DNA"/>
</dbReference>
<evidence type="ECO:0000313" key="7">
    <source>
        <dbReference type="EMBL" id="KAK6626014.1"/>
    </source>
</evidence>
<evidence type="ECO:0000256" key="6">
    <source>
        <dbReference type="RuleBase" id="RU364060"/>
    </source>
</evidence>
<dbReference type="GO" id="GO:0016592">
    <property type="term" value="C:mediator complex"/>
    <property type="evidence" value="ECO:0007669"/>
    <property type="project" value="InterPro"/>
</dbReference>
<evidence type="ECO:0000256" key="4">
    <source>
        <dbReference type="ARBA" id="ARBA00023163"/>
    </source>
</evidence>
<keyword evidence="9" id="KW-1185">Reference proteome</keyword>
<evidence type="ECO:0000313" key="9">
    <source>
        <dbReference type="Proteomes" id="UP001359485"/>
    </source>
</evidence>
<evidence type="ECO:0000256" key="2">
    <source>
        <dbReference type="ARBA" id="ARBA00009994"/>
    </source>
</evidence>
<evidence type="ECO:0000256" key="3">
    <source>
        <dbReference type="ARBA" id="ARBA00023015"/>
    </source>
</evidence>
<dbReference type="InterPro" id="IPR037212">
    <property type="entry name" value="Med7/Med21-like"/>
</dbReference>
<comment type="subcellular location">
    <subcellularLocation>
        <location evidence="1 6">Nucleus</location>
    </subcellularLocation>
</comment>
<sequence>MANPDIAQVSSLPLPPMQYINLYTDENMKMKRVPRPPPPIHDTYNMFGHTFNADDTIIRSLESQGIKRLYPQHFDRRKELKKLNHSLLVNFLDLLDTLVLCPDSPKRTEKVDDLSLLFFHIHHLLNEFRPHQARETLRVMMELQKRQRNETAIRFQKHLDKVLEIINTALHNLPEYSEKECNLLINPEFCGKMDSTSSDPADKDIYTELDKQMCEIVDAL</sequence>
<comment type="similarity">
    <text evidence="2 6">Belongs to the Mediator complex subunit 7 family.</text>
</comment>
<dbReference type="GO" id="GO:0006357">
    <property type="term" value="P:regulation of transcription by RNA polymerase II"/>
    <property type="evidence" value="ECO:0007669"/>
    <property type="project" value="InterPro"/>
</dbReference>
<keyword evidence="3 6" id="KW-0805">Transcription regulation</keyword>
<evidence type="ECO:0000313" key="8">
    <source>
        <dbReference type="EMBL" id="KAK6637471.1"/>
    </source>
</evidence>
<protein>
    <recommendedName>
        <fullName evidence="6">Mediator of RNA polymerase II transcription subunit 7</fullName>
    </recommendedName>
</protein>
<comment type="caution">
    <text evidence="7">The sequence shown here is derived from an EMBL/GenBank/DDBJ whole genome shotgun (WGS) entry which is preliminary data.</text>
</comment>
<name>A0AAN8NY21_POLSC</name>
<dbReference type="Proteomes" id="UP001359485">
    <property type="component" value="Unassembled WGS sequence"/>
</dbReference>
<evidence type="ECO:0000256" key="5">
    <source>
        <dbReference type="ARBA" id="ARBA00023242"/>
    </source>
</evidence>
<dbReference type="PANTHER" id="PTHR21428">
    <property type="entry name" value="MEDIATOR OF RNA POLYMERASE II TRANSCRIPTION SUBUNIT 7"/>
    <property type="match status" value="1"/>
</dbReference>
<comment type="function">
    <text evidence="6">Component of the Mediator complex, a coactivator involved in the regulated transcription of nearly all RNA polymerase II-dependent genes. Mediator functions as a bridge to convey information from gene-specific regulatory proteins to the basal RNA polymerase II transcription machinery.</text>
</comment>
<dbReference type="PANTHER" id="PTHR21428:SF11">
    <property type="entry name" value="MEDIATOR OF RNA POLYMERASE II TRANSCRIPTION SUBUNIT 7"/>
    <property type="match status" value="1"/>
</dbReference>
<dbReference type="InterPro" id="IPR044888">
    <property type="entry name" value="Mediatior_Med7_sf"/>
</dbReference>
<proteinExistence type="inferred from homology"/>
<evidence type="ECO:0000256" key="1">
    <source>
        <dbReference type="ARBA" id="ARBA00004123"/>
    </source>
</evidence>
<dbReference type="GO" id="GO:0070847">
    <property type="term" value="C:core mediator complex"/>
    <property type="evidence" value="ECO:0007669"/>
    <property type="project" value="TreeGrafter"/>
</dbReference>
<gene>
    <name evidence="7" type="primary">MED7</name>
    <name evidence="7" type="ORF">RUM43_006318</name>
    <name evidence="8" type="ORF">RUM44_007888</name>
</gene>
<organism evidence="7 10">
    <name type="scientific">Polyplax serrata</name>
    <name type="common">Common mouse louse</name>
    <dbReference type="NCBI Taxonomy" id="468196"/>
    <lineage>
        <taxon>Eukaryota</taxon>
        <taxon>Metazoa</taxon>
        <taxon>Ecdysozoa</taxon>
        <taxon>Arthropoda</taxon>
        <taxon>Hexapoda</taxon>
        <taxon>Insecta</taxon>
        <taxon>Pterygota</taxon>
        <taxon>Neoptera</taxon>
        <taxon>Paraneoptera</taxon>
        <taxon>Psocodea</taxon>
        <taxon>Troctomorpha</taxon>
        <taxon>Phthiraptera</taxon>
        <taxon>Anoplura</taxon>
        <taxon>Polyplacidae</taxon>
        <taxon>Polyplax</taxon>
    </lineage>
</organism>
<dbReference type="Pfam" id="PF05983">
    <property type="entry name" value="Med7"/>
    <property type="match status" value="1"/>
</dbReference>